<dbReference type="EMBL" id="MHQC01000051">
    <property type="protein sequence ID" value="OGZ93756.1"/>
    <property type="molecule type" value="Genomic_DNA"/>
</dbReference>
<feature type="transmembrane region" description="Helical" evidence="17">
    <location>
        <begin position="7"/>
        <end position="30"/>
    </location>
</feature>
<comment type="catalytic activity">
    <reaction evidence="16">
        <text>[GlcNAc-(1-&gt;4)-Mur2Ac(oyl-L-Ala-gamma-D-Glu-L-Lys-D-Ala-D-Ala)](n)-di-trans,octa-cis-undecaprenyl diphosphate + beta-D-GlcNAc-(1-&gt;4)-Mur2Ac(oyl-L-Ala-gamma-D-Glu-L-Lys-D-Ala-D-Ala)-di-trans,octa-cis-undecaprenyl diphosphate = [GlcNAc-(1-&gt;4)-Mur2Ac(oyl-L-Ala-gamma-D-Glu-L-Lys-D-Ala-D-Ala)](n+1)-di-trans,octa-cis-undecaprenyl diphosphate + di-trans,octa-cis-undecaprenyl diphosphate + H(+)</text>
        <dbReference type="Rhea" id="RHEA:23708"/>
        <dbReference type="Rhea" id="RHEA-COMP:9602"/>
        <dbReference type="Rhea" id="RHEA-COMP:9603"/>
        <dbReference type="ChEBI" id="CHEBI:15378"/>
        <dbReference type="ChEBI" id="CHEBI:58405"/>
        <dbReference type="ChEBI" id="CHEBI:60033"/>
        <dbReference type="ChEBI" id="CHEBI:78435"/>
        <dbReference type="EC" id="2.4.99.28"/>
    </reaction>
</comment>
<comment type="similarity">
    <text evidence="3">In the N-terminal section; belongs to the glycosyltransferase 51 family.</text>
</comment>
<keyword evidence="13" id="KW-0511">Multifunctional enzyme</keyword>
<dbReference type="Pfam" id="PF00912">
    <property type="entry name" value="Transgly"/>
    <property type="match status" value="1"/>
</dbReference>
<accession>A0A1G2K2X1</accession>
<sequence>MKRLKKIFFFFFALFFICFAAGGIFIAYTLRNLPDPARINERQVNESTKIYDRTGKTLLYEVHGEEKRTVITLEDIPNQMRQATISVEDAGFYKHNGINYKGIVRALWVDLASKNLSQGGSSITQQLVKNSFLTSERSIIRKMKEAVLAIRLEKRYSKDDILEMYLNQIPYGSNTYGIQAASQTFFGVDPKDLTLGESALLASLSQAPSFYSPYGSHTDELMKRKDYVLGRMADLGYITGREADDAKHEKLVFLPPRQNILAPHFVMMVKDYLTQKYGEDTVESGGLVVTTTLDVSLQSIAERVIEEGAKRNETLIKAKNAALAAVNPKTGEVLTLVGSRDYFDIQHEGNFNVATALRQPGSAFKPFVYATAFKKGFTPDTVLFDVPTEFNPGCNPGATSTIVESKKNSRGLILEGDKCYHPGNYDEKFRGPVSLRTSLAQSINVTSVKLLYLAGANDSIQLARDMGITSLADPSRYGLSLVLGGAEVKLLEMVGAYGVFGNDGVLNPLTYILEVRRGDQTLEKKEDQPRPVLDTNIARIINDVLSDNEARIGVFQRNSSLYFPNRRVAVKTGTTQEYHDAWTIGFTPSLAAGVWVGNNNNDPIQQKGSGVLAAAPLWRAFMDQALATSTSEEFPKPEYQKPEKPILRGIWQGNTTVQIDLISKKLASSSTPQEFIDDVAVGDPHDILFWIDRSDPVGPKPEHPEDDAQYVSWEWAFQQWVKNSGFKSMSFDSLPKNYDDVHTPENRPVITIGLTTDLADTFSFSFRISSKFSLKVAEVSFGDTVIKSVAWPVVNQDYPINVPKKDMPESPTVSIKAYDMVGNSNEAFLTPAPQL</sequence>
<dbReference type="GO" id="GO:0006508">
    <property type="term" value="P:proteolysis"/>
    <property type="evidence" value="ECO:0007669"/>
    <property type="project" value="UniProtKB-KW"/>
</dbReference>
<evidence type="ECO:0000256" key="14">
    <source>
        <dbReference type="ARBA" id="ARBA00023316"/>
    </source>
</evidence>
<keyword evidence="6" id="KW-0645">Protease</keyword>
<feature type="domain" description="Penicillin-binding protein transpeptidase" evidence="18">
    <location>
        <begin position="416"/>
        <end position="622"/>
    </location>
</feature>
<evidence type="ECO:0000256" key="2">
    <source>
        <dbReference type="ARBA" id="ARBA00007090"/>
    </source>
</evidence>
<dbReference type="GO" id="GO:0009252">
    <property type="term" value="P:peptidoglycan biosynthetic process"/>
    <property type="evidence" value="ECO:0007669"/>
    <property type="project" value="UniProtKB-KW"/>
</dbReference>
<dbReference type="GO" id="GO:0009002">
    <property type="term" value="F:serine-type D-Ala-D-Ala carboxypeptidase activity"/>
    <property type="evidence" value="ECO:0007669"/>
    <property type="project" value="UniProtKB-EC"/>
</dbReference>
<keyword evidence="9" id="KW-0378">Hydrolase</keyword>
<feature type="domain" description="Glycosyl transferase family 51" evidence="19">
    <location>
        <begin position="58"/>
        <end position="232"/>
    </location>
</feature>
<keyword evidence="8" id="KW-0808">Transferase</keyword>
<comment type="similarity">
    <text evidence="2">In the C-terminal section; belongs to the transpeptidase family.</text>
</comment>
<dbReference type="GO" id="GO:0030288">
    <property type="term" value="C:outer membrane-bounded periplasmic space"/>
    <property type="evidence" value="ECO:0007669"/>
    <property type="project" value="TreeGrafter"/>
</dbReference>
<evidence type="ECO:0000259" key="18">
    <source>
        <dbReference type="Pfam" id="PF00905"/>
    </source>
</evidence>
<evidence type="ECO:0000256" key="15">
    <source>
        <dbReference type="ARBA" id="ARBA00034000"/>
    </source>
</evidence>
<comment type="caution">
    <text evidence="20">The sequence shown here is derived from an EMBL/GenBank/DDBJ whole genome shotgun (WGS) entry which is preliminary data.</text>
</comment>
<dbReference type="Gene3D" id="3.40.710.10">
    <property type="entry name" value="DD-peptidase/beta-lactamase superfamily"/>
    <property type="match status" value="1"/>
</dbReference>
<gene>
    <name evidence="20" type="ORF">A2633_02720</name>
</gene>
<dbReference type="InterPro" id="IPR050396">
    <property type="entry name" value="Glycosyltr_51/Transpeptidase"/>
</dbReference>
<keyword evidence="17" id="KW-0812">Transmembrane</keyword>
<evidence type="ECO:0000256" key="6">
    <source>
        <dbReference type="ARBA" id="ARBA00022670"/>
    </source>
</evidence>
<protein>
    <submittedName>
        <fullName evidence="20">Uncharacterized protein</fullName>
    </submittedName>
</protein>
<evidence type="ECO:0000256" key="13">
    <source>
        <dbReference type="ARBA" id="ARBA00023268"/>
    </source>
</evidence>
<dbReference type="InterPro" id="IPR001264">
    <property type="entry name" value="Glyco_trans_51"/>
</dbReference>
<evidence type="ECO:0000259" key="19">
    <source>
        <dbReference type="Pfam" id="PF00912"/>
    </source>
</evidence>
<evidence type="ECO:0000256" key="17">
    <source>
        <dbReference type="SAM" id="Phobius"/>
    </source>
</evidence>
<keyword evidence="7" id="KW-0328">Glycosyltransferase</keyword>
<evidence type="ECO:0000313" key="20">
    <source>
        <dbReference type="EMBL" id="OGZ93756.1"/>
    </source>
</evidence>
<dbReference type="FunFam" id="1.10.3810.10:FF:000001">
    <property type="entry name" value="Penicillin-binding protein 1A"/>
    <property type="match status" value="1"/>
</dbReference>
<evidence type="ECO:0000256" key="11">
    <source>
        <dbReference type="ARBA" id="ARBA00022984"/>
    </source>
</evidence>
<evidence type="ECO:0000256" key="8">
    <source>
        <dbReference type="ARBA" id="ARBA00022679"/>
    </source>
</evidence>
<dbReference type="GO" id="GO:0008955">
    <property type="term" value="F:peptidoglycan glycosyltransferase activity"/>
    <property type="evidence" value="ECO:0007669"/>
    <property type="project" value="UniProtKB-EC"/>
</dbReference>
<dbReference type="Proteomes" id="UP000177152">
    <property type="component" value="Unassembled WGS sequence"/>
</dbReference>
<keyword evidence="12 17" id="KW-0472">Membrane</keyword>
<keyword evidence="10" id="KW-0133">Cell shape</keyword>
<keyword evidence="4" id="KW-1003">Cell membrane</keyword>
<dbReference type="SUPFAM" id="SSF56601">
    <property type="entry name" value="beta-lactamase/transpeptidase-like"/>
    <property type="match status" value="1"/>
</dbReference>
<feature type="domain" description="Penicillin-binding protein transpeptidase" evidence="18">
    <location>
        <begin position="324"/>
        <end position="390"/>
    </location>
</feature>
<dbReference type="InterPro" id="IPR001460">
    <property type="entry name" value="PCN-bd_Tpept"/>
</dbReference>
<evidence type="ECO:0000256" key="9">
    <source>
        <dbReference type="ARBA" id="ARBA00022801"/>
    </source>
</evidence>
<evidence type="ECO:0000256" key="10">
    <source>
        <dbReference type="ARBA" id="ARBA00022960"/>
    </source>
</evidence>
<dbReference type="PANTHER" id="PTHR32282:SF11">
    <property type="entry name" value="PENICILLIN-BINDING PROTEIN 1B"/>
    <property type="match status" value="1"/>
</dbReference>
<dbReference type="InterPro" id="IPR023346">
    <property type="entry name" value="Lysozyme-like_dom_sf"/>
</dbReference>
<comment type="subcellular location">
    <subcellularLocation>
        <location evidence="1">Cell membrane</location>
    </subcellularLocation>
</comment>
<evidence type="ECO:0000256" key="16">
    <source>
        <dbReference type="ARBA" id="ARBA00049902"/>
    </source>
</evidence>
<evidence type="ECO:0000256" key="7">
    <source>
        <dbReference type="ARBA" id="ARBA00022676"/>
    </source>
</evidence>
<evidence type="ECO:0000256" key="12">
    <source>
        <dbReference type="ARBA" id="ARBA00023136"/>
    </source>
</evidence>
<organism evidence="20 21">
    <name type="scientific">Candidatus Sungbacteria bacterium RIFCSPHIGHO2_01_FULL_47_32</name>
    <dbReference type="NCBI Taxonomy" id="1802264"/>
    <lineage>
        <taxon>Bacteria</taxon>
        <taxon>Candidatus Sungiibacteriota</taxon>
    </lineage>
</organism>
<keyword evidence="11" id="KW-0573">Peptidoglycan synthesis</keyword>
<proteinExistence type="inferred from homology"/>
<keyword evidence="5" id="KW-0121">Carboxypeptidase</keyword>
<dbReference type="InterPro" id="IPR036950">
    <property type="entry name" value="PBP_transglycosylase"/>
</dbReference>
<dbReference type="PANTHER" id="PTHR32282">
    <property type="entry name" value="BINDING PROTEIN TRANSPEPTIDASE, PUTATIVE-RELATED"/>
    <property type="match status" value="1"/>
</dbReference>
<reference evidence="20 21" key="1">
    <citation type="journal article" date="2016" name="Nat. Commun.">
        <title>Thousands of microbial genomes shed light on interconnected biogeochemical processes in an aquifer system.</title>
        <authorList>
            <person name="Anantharaman K."/>
            <person name="Brown C.T."/>
            <person name="Hug L.A."/>
            <person name="Sharon I."/>
            <person name="Castelle C.J."/>
            <person name="Probst A.J."/>
            <person name="Thomas B.C."/>
            <person name="Singh A."/>
            <person name="Wilkins M.J."/>
            <person name="Karaoz U."/>
            <person name="Brodie E.L."/>
            <person name="Williams K.H."/>
            <person name="Hubbard S.S."/>
            <person name="Banfield J.F."/>
        </authorList>
    </citation>
    <scope>NUCLEOTIDE SEQUENCE [LARGE SCALE GENOMIC DNA]</scope>
</reference>
<keyword evidence="14" id="KW-0961">Cell wall biogenesis/degradation</keyword>
<dbReference type="GO" id="GO:0005886">
    <property type="term" value="C:plasma membrane"/>
    <property type="evidence" value="ECO:0007669"/>
    <property type="project" value="UniProtKB-SubCell"/>
</dbReference>
<dbReference type="Pfam" id="PF00905">
    <property type="entry name" value="Transpeptidase"/>
    <property type="match status" value="2"/>
</dbReference>
<dbReference type="GO" id="GO:0071555">
    <property type="term" value="P:cell wall organization"/>
    <property type="evidence" value="ECO:0007669"/>
    <property type="project" value="UniProtKB-KW"/>
</dbReference>
<name>A0A1G2K2X1_9BACT</name>
<dbReference type="GO" id="GO:0008360">
    <property type="term" value="P:regulation of cell shape"/>
    <property type="evidence" value="ECO:0007669"/>
    <property type="project" value="UniProtKB-KW"/>
</dbReference>
<keyword evidence="17" id="KW-1133">Transmembrane helix</keyword>
<evidence type="ECO:0000256" key="4">
    <source>
        <dbReference type="ARBA" id="ARBA00022475"/>
    </source>
</evidence>
<dbReference type="AlphaFoldDB" id="A0A1G2K2X1"/>
<evidence type="ECO:0000313" key="21">
    <source>
        <dbReference type="Proteomes" id="UP000177152"/>
    </source>
</evidence>
<dbReference type="InterPro" id="IPR012338">
    <property type="entry name" value="Beta-lactam/transpept-like"/>
</dbReference>
<evidence type="ECO:0000256" key="5">
    <source>
        <dbReference type="ARBA" id="ARBA00022645"/>
    </source>
</evidence>
<dbReference type="GO" id="GO:0008658">
    <property type="term" value="F:penicillin binding"/>
    <property type="evidence" value="ECO:0007669"/>
    <property type="project" value="InterPro"/>
</dbReference>
<comment type="catalytic activity">
    <reaction evidence="15">
        <text>Preferential cleavage: (Ac)2-L-Lys-D-Ala-|-D-Ala. Also transpeptidation of peptidyl-alanyl moieties that are N-acyl substituents of D-alanine.</text>
        <dbReference type="EC" id="3.4.16.4"/>
    </reaction>
</comment>
<evidence type="ECO:0000256" key="3">
    <source>
        <dbReference type="ARBA" id="ARBA00007739"/>
    </source>
</evidence>
<dbReference type="SUPFAM" id="SSF53955">
    <property type="entry name" value="Lysozyme-like"/>
    <property type="match status" value="1"/>
</dbReference>
<evidence type="ECO:0000256" key="1">
    <source>
        <dbReference type="ARBA" id="ARBA00004236"/>
    </source>
</evidence>
<dbReference type="Gene3D" id="1.10.3810.10">
    <property type="entry name" value="Biosynthetic peptidoglycan transglycosylase-like"/>
    <property type="match status" value="1"/>
</dbReference>